<reference evidence="2" key="2">
    <citation type="submission" date="2025-09" db="UniProtKB">
        <authorList>
            <consortium name="Ensembl"/>
        </authorList>
    </citation>
    <scope>IDENTIFICATION</scope>
</reference>
<accession>A0A3Q1GT01</accession>
<dbReference type="Proteomes" id="UP000257200">
    <property type="component" value="Unplaced"/>
</dbReference>
<evidence type="ECO:0000313" key="3">
    <source>
        <dbReference type="Proteomes" id="UP000257200"/>
    </source>
</evidence>
<sequence length="211" mass="24141">MTDTILACGYTGPLTLDKKQAITDAIVLHGRVRLIPMLNHIPEGLRIDGFDQVLAQHKDICDQLFVPGFIEEVSYILYSVFIVLLFFMLIFGSLKWHFYEMKILNFLQDFLQSLEDGGEKLAVHLSVKTFVQWVSGHAHIPLIETEREAFKVMVTFDHDCSILYGEHNICYPTVNACAATITFHTQHMGTNTEFKQNITTATHFGFDFNRH</sequence>
<name>A0A3Q1GT01_9TELE</name>
<feature type="transmembrane region" description="Helical" evidence="1">
    <location>
        <begin position="75"/>
        <end position="94"/>
    </location>
</feature>
<dbReference type="Ensembl" id="ENSAPOT00000034597.1">
    <property type="protein sequence ID" value="ENSAPOP00000033553.1"/>
    <property type="gene ID" value="ENSAPOG00000022180.1"/>
</dbReference>
<proteinExistence type="predicted"/>
<dbReference type="AlphaFoldDB" id="A0A3Q1GT01"/>
<evidence type="ECO:0000256" key="1">
    <source>
        <dbReference type="SAM" id="Phobius"/>
    </source>
</evidence>
<dbReference type="STRING" id="80966.ENSAPOP00000033553"/>
<keyword evidence="1" id="KW-0812">Transmembrane</keyword>
<keyword evidence="3" id="KW-1185">Reference proteome</keyword>
<dbReference type="GeneTree" id="ENSGT00990000204767"/>
<dbReference type="InParanoid" id="A0A3Q1GT01"/>
<evidence type="ECO:0000313" key="2">
    <source>
        <dbReference type="Ensembl" id="ENSAPOP00000033553.1"/>
    </source>
</evidence>
<protein>
    <submittedName>
        <fullName evidence="2">Uncharacterized protein</fullName>
    </submittedName>
</protein>
<organism evidence="2 3">
    <name type="scientific">Acanthochromis polyacanthus</name>
    <name type="common">spiny chromis</name>
    <dbReference type="NCBI Taxonomy" id="80966"/>
    <lineage>
        <taxon>Eukaryota</taxon>
        <taxon>Metazoa</taxon>
        <taxon>Chordata</taxon>
        <taxon>Craniata</taxon>
        <taxon>Vertebrata</taxon>
        <taxon>Euteleostomi</taxon>
        <taxon>Actinopterygii</taxon>
        <taxon>Neopterygii</taxon>
        <taxon>Teleostei</taxon>
        <taxon>Neoteleostei</taxon>
        <taxon>Acanthomorphata</taxon>
        <taxon>Ovalentaria</taxon>
        <taxon>Pomacentridae</taxon>
        <taxon>Acanthochromis</taxon>
    </lineage>
</organism>
<reference evidence="2" key="1">
    <citation type="submission" date="2025-08" db="UniProtKB">
        <authorList>
            <consortium name="Ensembl"/>
        </authorList>
    </citation>
    <scope>IDENTIFICATION</scope>
</reference>
<keyword evidence="1" id="KW-0472">Membrane</keyword>
<keyword evidence="1" id="KW-1133">Transmembrane helix</keyword>